<evidence type="ECO:0000313" key="2">
    <source>
        <dbReference type="Proteomes" id="UP000030745"/>
    </source>
</evidence>
<keyword evidence="2" id="KW-1185">Reference proteome</keyword>
<gene>
    <name evidence="1" type="ORF">SPRG_16245</name>
</gene>
<dbReference type="Proteomes" id="UP000030745">
    <property type="component" value="Unassembled WGS sequence"/>
</dbReference>
<name>A0A067BJL0_SAPPC</name>
<dbReference type="OrthoDB" id="27483at2759"/>
<dbReference type="VEuPathDB" id="FungiDB:SPRG_16245"/>
<organism evidence="1 2">
    <name type="scientific">Saprolegnia parasitica (strain CBS 223.65)</name>
    <dbReference type="NCBI Taxonomy" id="695850"/>
    <lineage>
        <taxon>Eukaryota</taxon>
        <taxon>Sar</taxon>
        <taxon>Stramenopiles</taxon>
        <taxon>Oomycota</taxon>
        <taxon>Saprolegniomycetes</taxon>
        <taxon>Saprolegniales</taxon>
        <taxon>Saprolegniaceae</taxon>
        <taxon>Saprolegnia</taxon>
    </lineage>
</organism>
<proteinExistence type="predicted"/>
<dbReference type="AlphaFoldDB" id="A0A067BJL0"/>
<dbReference type="EMBL" id="KK583449">
    <property type="protein sequence ID" value="KDO18358.1"/>
    <property type="molecule type" value="Genomic_DNA"/>
</dbReference>
<protein>
    <submittedName>
        <fullName evidence="1">Uncharacterized protein</fullName>
    </submittedName>
</protein>
<evidence type="ECO:0000313" key="1">
    <source>
        <dbReference type="EMBL" id="KDO18358.1"/>
    </source>
</evidence>
<accession>A0A067BJL0</accession>
<dbReference type="GeneID" id="24137885"/>
<reference evidence="1 2" key="1">
    <citation type="journal article" date="2013" name="PLoS Genet.">
        <title>Distinctive expansion of potential virulence genes in the genome of the oomycete fish pathogen Saprolegnia parasitica.</title>
        <authorList>
            <person name="Jiang R.H."/>
            <person name="de Bruijn I."/>
            <person name="Haas B.J."/>
            <person name="Belmonte R."/>
            <person name="Lobach L."/>
            <person name="Christie J."/>
            <person name="van den Ackerveken G."/>
            <person name="Bottin A."/>
            <person name="Bulone V."/>
            <person name="Diaz-Moreno S.M."/>
            <person name="Dumas B."/>
            <person name="Fan L."/>
            <person name="Gaulin E."/>
            <person name="Govers F."/>
            <person name="Grenville-Briggs L.J."/>
            <person name="Horner N.R."/>
            <person name="Levin J.Z."/>
            <person name="Mammella M."/>
            <person name="Meijer H.J."/>
            <person name="Morris P."/>
            <person name="Nusbaum C."/>
            <person name="Oome S."/>
            <person name="Phillips A.J."/>
            <person name="van Rooyen D."/>
            <person name="Rzeszutek E."/>
            <person name="Saraiva M."/>
            <person name="Secombes C.J."/>
            <person name="Seidl M.F."/>
            <person name="Snel B."/>
            <person name="Stassen J.H."/>
            <person name="Sykes S."/>
            <person name="Tripathy S."/>
            <person name="van den Berg H."/>
            <person name="Vega-Arreguin J.C."/>
            <person name="Wawra S."/>
            <person name="Young S.K."/>
            <person name="Zeng Q."/>
            <person name="Dieguez-Uribeondo J."/>
            <person name="Russ C."/>
            <person name="Tyler B.M."/>
            <person name="van West P."/>
        </authorList>
    </citation>
    <scope>NUCLEOTIDE SEQUENCE [LARGE SCALE GENOMIC DNA]</scope>
    <source>
        <strain evidence="1 2">CBS 223.65</strain>
    </source>
</reference>
<dbReference type="KEGG" id="spar:SPRG_16245"/>
<dbReference type="RefSeq" id="XP_012210930.1">
    <property type="nucleotide sequence ID" value="XM_012355540.1"/>
</dbReference>
<sequence>MAQRVCSQASDTDRQIYEAAMNNVNEEAPCLRTSRLEASTAPPLRIDGIDGVITWPLSSAHVAALAALDVPNGKLLPTSFAFVQPTAWREIVQDELQQIAAYGLMDADLVLSHLVIDAVGTGATLMPLDMPPDVFGFMILHLPSAYDGGEMKFSYRYTTETWTPDRCKLEVVTTFRDVVPASTPVTKGVRMALVYRLGMVDYNEDGFPLPCDLSDGIDAFKRIADMPLHTFQRIAVRIDDDELETFEDPADFLRFDYLDGLDASLVDTLLATELYDIALVAFAKQSTDDDDEDDYAYEP</sequence>